<evidence type="ECO:0000256" key="5">
    <source>
        <dbReference type="SAM" id="Phobius"/>
    </source>
</evidence>
<feature type="transmembrane region" description="Helical" evidence="5">
    <location>
        <begin position="423"/>
        <end position="443"/>
    </location>
</feature>
<evidence type="ECO:0000256" key="1">
    <source>
        <dbReference type="ARBA" id="ARBA00004141"/>
    </source>
</evidence>
<keyword evidence="2 5" id="KW-0812">Transmembrane</keyword>
<evidence type="ECO:0000256" key="3">
    <source>
        <dbReference type="ARBA" id="ARBA00022989"/>
    </source>
</evidence>
<feature type="transmembrane region" description="Helical" evidence="5">
    <location>
        <begin position="182"/>
        <end position="204"/>
    </location>
</feature>
<dbReference type="AlphaFoldDB" id="A0A418NRI4"/>
<dbReference type="PANTHER" id="PTHR10283">
    <property type="entry name" value="SOLUTE CARRIER FAMILY 13 MEMBER"/>
    <property type="match status" value="1"/>
</dbReference>
<reference evidence="6 7" key="1">
    <citation type="submission" date="2018-08" db="EMBL/GenBank/DDBJ databases">
        <title>Erythrobacter zhengii sp.nov., a bacterium isolated from deep-sea sediment.</title>
        <authorList>
            <person name="Fang C."/>
            <person name="Wu Y.-H."/>
            <person name="Sun C."/>
            <person name="Wang H."/>
            <person name="Cheng H."/>
            <person name="Meng F.-X."/>
            <person name="Wang C.-S."/>
            <person name="Xu X.-W."/>
        </authorList>
    </citation>
    <scope>NUCLEOTIDE SEQUENCE [LARGE SCALE GENOMIC DNA]</scope>
    <source>
        <strain evidence="6 7">V18</strain>
    </source>
</reference>
<keyword evidence="4 5" id="KW-0472">Membrane</keyword>
<dbReference type="InterPro" id="IPR001898">
    <property type="entry name" value="SLC13A/DASS"/>
</dbReference>
<dbReference type="Proteomes" id="UP000286576">
    <property type="component" value="Unassembled WGS sequence"/>
</dbReference>
<comment type="caution">
    <text evidence="6">The sequence shown here is derived from an EMBL/GenBank/DDBJ whole genome shotgun (WGS) entry which is preliminary data.</text>
</comment>
<feature type="transmembrane region" description="Helical" evidence="5">
    <location>
        <begin position="340"/>
        <end position="359"/>
    </location>
</feature>
<accession>A0A418NRI4</accession>
<dbReference type="EMBL" id="QXFL01000004">
    <property type="protein sequence ID" value="RIV85700.1"/>
    <property type="molecule type" value="Genomic_DNA"/>
</dbReference>
<feature type="transmembrane region" description="Helical" evidence="5">
    <location>
        <begin position="400"/>
        <end position="417"/>
    </location>
</feature>
<evidence type="ECO:0000256" key="4">
    <source>
        <dbReference type="ARBA" id="ARBA00023136"/>
    </source>
</evidence>
<feature type="transmembrane region" description="Helical" evidence="5">
    <location>
        <begin position="224"/>
        <end position="248"/>
    </location>
</feature>
<comment type="subcellular location">
    <subcellularLocation>
        <location evidence="1">Membrane</location>
        <topology evidence="1">Multi-pass membrane protein</topology>
    </subcellularLocation>
</comment>
<proteinExistence type="predicted"/>
<evidence type="ECO:0000313" key="6">
    <source>
        <dbReference type="EMBL" id="RIV85700.1"/>
    </source>
</evidence>
<keyword evidence="7" id="KW-1185">Reference proteome</keyword>
<dbReference type="OrthoDB" id="9766267at2"/>
<feature type="transmembrane region" description="Helical" evidence="5">
    <location>
        <begin position="6"/>
        <end position="23"/>
    </location>
</feature>
<feature type="transmembrane region" description="Helical" evidence="5">
    <location>
        <begin position="143"/>
        <end position="161"/>
    </location>
</feature>
<gene>
    <name evidence="6" type="ORF">D2V07_10195</name>
</gene>
<feature type="transmembrane region" description="Helical" evidence="5">
    <location>
        <begin position="117"/>
        <end position="137"/>
    </location>
</feature>
<evidence type="ECO:0000313" key="7">
    <source>
        <dbReference type="Proteomes" id="UP000286576"/>
    </source>
</evidence>
<feature type="transmembrane region" description="Helical" evidence="5">
    <location>
        <begin position="464"/>
        <end position="485"/>
    </location>
</feature>
<dbReference type="NCBIfam" id="TIGR00785">
    <property type="entry name" value="dass"/>
    <property type="match status" value="1"/>
</dbReference>
<name>A0A418NRI4_9SPHN</name>
<dbReference type="GO" id="GO:0008514">
    <property type="term" value="F:organic anion transmembrane transporter activity"/>
    <property type="evidence" value="ECO:0007669"/>
    <property type="project" value="UniProtKB-ARBA"/>
</dbReference>
<feature type="transmembrane region" description="Helical" evidence="5">
    <location>
        <begin position="310"/>
        <end position="328"/>
    </location>
</feature>
<evidence type="ECO:0000256" key="2">
    <source>
        <dbReference type="ARBA" id="ARBA00022692"/>
    </source>
</evidence>
<keyword evidence="3 5" id="KW-1133">Transmembrane helix</keyword>
<sequence length="486" mass="50194">MSAKGIGFWLGPALFALTVLLPAPEGMAGEAWRVAGLVGWMASWWMTQAVPLTVTGLLPFVVLPFSGGGTAGEVAGDYYSPIIFLLLGGAFIALAIERTGLHKRLATFILDRIGGRGGTFGLLLGFMIAAAILSNIISNTSTTLIMMPMVLAVLAGGKLAIGSTSGSEAGEREKGGFVPQDGIYGALPMGLAFAASVGGLGTIIGSPTNAIGVALLRDISGVEITFAMWAAFGVPVVVLGIPIAAWIIGRVQQVARHPFDLKAARDAIAPQGPWTEAERRLVPVIAVTFIAWMLRGWVAPYFPEGSLTDGTVAIAASLALFVLPDGTGRRLLEWHEANRAPWDVLLMFGGGLALAGGMMRTGLADWLGEALLFLSDMPLIVVALALVAMVILITEFASNVATASGIMPVVAALAVALNGDPLLLAMPVALAASWGFILPAGTGPNSIAWATGRIALPRLIRAGFALDVAGVFLIVGVVFALAPLVA</sequence>
<dbReference type="PANTHER" id="PTHR10283:SF82">
    <property type="entry name" value="SOLUTE CARRIER FAMILY 13 MEMBER 2"/>
    <property type="match status" value="1"/>
</dbReference>
<dbReference type="RefSeq" id="WP_119586893.1">
    <property type="nucleotide sequence ID" value="NZ_CAWODQ010000024.1"/>
</dbReference>
<feature type="transmembrane region" description="Helical" evidence="5">
    <location>
        <begin position="371"/>
        <end position="393"/>
    </location>
</feature>
<dbReference type="GO" id="GO:1905039">
    <property type="term" value="P:carboxylic acid transmembrane transport"/>
    <property type="evidence" value="ECO:0007669"/>
    <property type="project" value="UniProtKB-ARBA"/>
</dbReference>
<dbReference type="Pfam" id="PF00939">
    <property type="entry name" value="Na_sulph_symp"/>
    <property type="match status" value="1"/>
</dbReference>
<feature type="transmembrane region" description="Helical" evidence="5">
    <location>
        <begin position="44"/>
        <end position="66"/>
    </location>
</feature>
<feature type="transmembrane region" description="Helical" evidence="5">
    <location>
        <begin position="78"/>
        <end position="96"/>
    </location>
</feature>
<organism evidence="6 7">
    <name type="scientific">Aurantiacibacter zhengii</name>
    <dbReference type="NCBI Taxonomy" id="2307003"/>
    <lineage>
        <taxon>Bacteria</taxon>
        <taxon>Pseudomonadati</taxon>
        <taxon>Pseudomonadota</taxon>
        <taxon>Alphaproteobacteria</taxon>
        <taxon>Sphingomonadales</taxon>
        <taxon>Erythrobacteraceae</taxon>
        <taxon>Aurantiacibacter</taxon>
    </lineage>
</organism>
<dbReference type="GO" id="GO:0005886">
    <property type="term" value="C:plasma membrane"/>
    <property type="evidence" value="ECO:0007669"/>
    <property type="project" value="TreeGrafter"/>
</dbReference>
<protein>
    <submittedName>
        <fullName evidence="6">DASS family sodium-coupled anion symporter</fullName>
    </submittedName>
</protein>